<keyword evidence="2" id="KW-0479">Metal-binding</keyword>
<dbReference type="AlphaFoldDB" id="A0A517P675"/>
<evidence type="ECO:0000256" key="1">
    <source>
        <dbReference type="ARBA" id="ARBA00008950"/>
    </source>
</evidence>
<dbReference type="KEGG" id="acaf:CA12_09450"/>
<keyword evidence="5" id="KW-1185">Reference proteome</keyword>
<dbReference type="RefSeq" id="WP_165700551.1">
    <property type="nucleotide sequence ID" value="NZ_CP036265.1"/>
</dbReference>
<dbReference type="EMBL" id="CP036265">
    <property type="protein sequence ID" value="QDT14865.1"/>
    <property type="molecule type" value="Genomic_DNA"/>
</dbReference>
<protein>
    <recommendedName>
        <fullName evidence="2">Phosphoesterase</fullName>
        <ecNumber evidence="2">3.1.4.-</ecNumber>
    </recommendedName>
</protein>
<name>A0A517P675_9PLAN</name>
<accession>A0A517P675</accession>
<dbReference type="NCBIfam" id="TIGR00040">
    <property type="entry name" value="yfcE"/>
    <property type="match status" value="1"/>
</dbReference>
<dbReference type="InterPro" id="IPR053193">
    <property type="entry name" value="MetalloPDE_YfcE-like"/>
</dbReference>
<evidence type="ECO:0000259" key="3">
    <source>
        <dbReference type="Pfam" id="PF12850"/>
    </source>
</evidence>
<dbReference type="GO" id="GO:0046872">
    <property type="term" value="F:metal ion binding"/>
    <property type="evidence" value="ECO:0007669"/>
    <property type="project" value="UniProtKB-KW"/>
</dbReference>
<comment type="similarity">
    <text evidence="1 2">Belongs to the metallophosphoesterase superfamily. YfcE family.</text>
</comment>
<dbReference type="InterPro" id="IPR000979">
    <property type="entry name" value="Phosphodiesterase_MJ0936/Vps29"/>
</dbReference>
<proteinExistence type="inferred from homology"/>
<evidence type="ECO:0000313" key="4">
    <source>
        <dbReference type="EMBL" id="QDT14865.1"/>
    </source>
</evidence>
<dbReference type="PANTHER" id="PTHR43165">
    <property type="entry name" value="METALLOPHOSPHOESTERASE"/>
    <property type="match status" value="1"/>
</dbReference>
<dbReference type="Pfam" id="PF12850">
    <property type="entry name" value="Metallophos_2"/>
    <property type="match status" value="1"/>
</dbReference>
<dbReference type="EC" id="3.1.4.-" evidence="2"/>
<feature type="domain" description="Calcineurin-like phosphoesterase" evidence="3">
    <location>
        <begin position="3"/>
        <end position="166"/>
    </location>
</feature>
<sequence>MTRLAVLSDTHGRVPETAAALAVLNAHAPDLFLHCGDVGGGRYSPHGVLKELARVADGRPVYLVPGNNDRDPAALKALAAERGIDYGDPALLEVDGVRLCVTHGTTWEHEEFAEHGLDGTFHDIILSGHTHRPTWERRRFGDRSAYLLNPGACWRATPRTVALLDLPPQGFPPQDPAKWKPRFLEVPWPA</sequence>
<dbReference type="Proteomes" id="UP000318741">
    <property type="component" value="Chromosome"/>
</dbReference>
<gene>
    <name evidence="4" type="ORF">CA12_09450</name>
</gene>
<dbReference type="InterPro" id="IPR024654">
    <property type="entry name" value="Calcineurin-like_PHP_lpxH"/>
</dbReference>
<dbReference type="InterPro" id="IPR029052">
    <property type="entry name" value="Metallo-depent_PP-like"/>
</dbReference>
<comment type="cofactor">
    <cofactor evidence="2">
        <name>a divalent metal cation</name>
        <dbReference type="ChEBI" id="CHEBI:60240"/>
    </cofactor>
</comment>
<evidence type="ECO:0000313" key="5">
    <source>
        <dbReference type="Proteomes" id="UP000318741"/>
    </source>
</evidence>
<dbReference type="SUPFAM" id="SSF56300">
    <property type="entry name" value="Metallo-dependent phosphatases"/>
    <property type="match status" value="1"/>
</dbReference>
<dbReference type="GO" id="GO:0016787">
    <property type="term" value="F:hydrolase activity"/>
    <property type="evidence" value="ECO:0007669"/>
    <property type="project" value="UniProtKB-UniRule"/>
</dbReference>
<organism evidence="4 5">
    <name type="scientific">Alienimonas californiensis</name>
    <dbReference type="NCBI Taxonomy" id="2527989"/>
    <lineage>
        <taxon>Bacteria</taxon>
        <taxon>Pseudomonadati</taxon>
        <taxon>Planctomycetota</taxon>
        <taxon>Planctomycetia</taxon>
        <taxon>Planctomycetales</taxon>
        <taxon>Planctomycetaceae</taxon>
        <taxon>Alienimonas</taxon>
    </lineage>
</organism>
<dbReference type="Gene3D" id="3.60.21.10">
    <property type="match status" value="1"/>
</dbReference>
<evidence type="ECO:0000256" key="2">
    <source>
        <dbReference type="RuleBase" id="RU362039"/>
    </source>
</evidence>
<reference evidence="4 5" key="1">
    <citation type="submission" date="2019-02" db="EMBL/GenBank/DDBJ databases">
        <title>Deep-cultivation of Planctomycetes and their phenomic and genomic characterization uncovers novel biology.</title>
        <authorList>
            <person name="Wiegand S."/>
            <person name="Jogler M."/>
            <person name="Boedeker C."/>
            <person name="Pinto D."/>
            <person name="Vollmers J."/>
            <person name="Rivas-Marin E."/>
            <person name="Kohn T."/>
            <person name="Peeters S.H."/>
            <person name="Heuer A."/>
            <person name="Rast P."/>
            <person name="Oberbeckmann S."/>
            <person name="Bunk B."/>
            <person name="Jeske O."/>
            <person name="Meyerdierks A."/>
            <person name="Storesund J.E."/>
            <person name="Kallscheuer N."/>
            <person name="Luecker S."/>
            <person name="Lage O.M."/>
            <person name="Pohl T."/>
            <person name="Merkel B.J."/>
            <person name="Hornburger P."/>
            <person name="Mueller R.-W."/>
            <person name="Bruemmer F."/>
            <person name="Labrenz M."/>
            <person name="Spormann A.M."/>
            <person name="Op den Camp H."/>
            <person name="Overmann J."/>
            <person name="Amann R."/>
            <person name="Jetten M.S.M."/>
            <person name="Mascher T."/>
            <person name="Medema M.H."/>
            <person name="Devos D.P."/>
            <person name="Kaster A.-K."/>
            <person name="Ovreas L."/>
            <person name="Rohde M."/>
            <person name="Galperin M.Y."/>
            <person name="Jogler C."/>
        </authorList>
    </citation>
    <scope>NUCLEOTIDE SEQUENCE [LARGE SCALE GENOMIC DNA]</scope>
    <source>
        <strain evidence="4 5">CA12</strain>
    </source>
</reference>
<dbReference type="PANTHER" id="PTHR43165:SF1">
    <property type="entry name" value="PHOSPHODIESTERASE MJ0936"/>
    <property type="match status" value="1"/>
</dbReference>